<evidence type="ECO:0000256" key="1">
    <source>
        <dbReference type="SAM" id="MobiDB-lite"/>
    </source>
</evidence>
<name>A0ABW4RDR4_9BACL</name>
<evidence type="ECO:0000313" key="2">
    <source>
        <dbReference type="EMBL" id="MFD1884009.1"/>
    </source>
</evidence>
<dbReference type="EMBL" id="JBHUEH010000003">
    <property type="protein sequence ID" value="MFD1884009.1"/>
    <property type="molecule type" value="Genomic_DNA"/>
</dbReference>
<feature type="region of interest" description="Disordered" evidence="1">
    <location>
        <begin position="32"/>
        <end position="58"/>
    </location>
</feature>
<protein>
    <submittedName>
        <fullName evidence="2">Uncharacterized protein</fullName>
    </submittedName>
</protein>
<feature type="compositionally biased region" description="Basic and acidic residues" evidence="1">
    <location>
        <begin position="32"/>
        <end position="47"/>
    </location>
</feature>
<sequence>MNDPIFQQRHFFSIVDDNGREVGRVYVLDREHLPHHASHRREQERMKAQHLPRRKRKD</sequence>
<comment type="caution">
    <text evidence="2">The sequence shown here is derived from an EMBL/GenBank/DDBJ whole genome shotgun (WGS) entry which is preliminary data.</text>
</comment>
<evidence type="ECO:0000313" key="3">
    <source>
        <dbReference type="Proteomes" id="UP001597233"/>
    </source>
</evidence>
<accession>A0ABW4RDR4</accession>
<dbReference type="Proteomes" id="UP001597233">
    <property type="component" value="Unassembled WGS sequence"/>
</dbReference>
<reference evidence="3" key="1">
    <citation type="journal article" date="2019" name="Int. J. Syst. Evol. Microbiol.">
        <title>The Global Catalogue of Microorganisms (GCM) 10K type strain sequencing project: providing services to taxonomists for standard genome sequencing and annotation.</title>
        <authorList>
            <consortium name="The Broad Institute Genomics Platform"/>
            <consortium name="The Broad Institute Genome Sequencing Center for Infectious Disease"/>
            <person name="Wu L."/>
            <person name="Ma J."/>
        </authorList>
    </citation>
    <scope>NUCLEOTIDE SEQUENCE [LARGE SCALE GENOMIC DNA]</scope>
    <source>
        <strain evidence="3">CCUG 54950</strain>
    </source>
</reference>
<feature type="compositionally biased region" description="Basic residues" evidence="1">
    <location>
        <begin position="48"/>
        <end position="58"/>
    </location>
</feature>
<proteinExistence type="predicted"/>
<keyword evidence="3" id="KW-1185">Reference proteome</keyword>
<organism evidence="2 3">
    <name type="scientific">Paenibacillus wenxiniae</name>
    <dbReference type="NCBI Taxonomy" id="1636843"/>
    <lineage>
        <taxon>Bacteria</taxon>
        <taxon>Bacillati</taxon>
        <taxon>Bacillota</taxon>
        <taxon>Bacilli</taxon>
        <taxon>Bacillales</taxon>
        <taxon>Paenibacillaceae</taxon>
        <taxon>Paenibacillus</taxon>
    </lineage>
</organism>
<dbReference type="RefSeq" id="WP_347327417.1">
    <property type="nucleotide sequence ID" value="NZ_JBCGUH010000030.1"/>
</dbReference>
<gene>
    <name evidence="2" type="ORF">ACFSC9_00545</name>
</gene>